<dbReference type="EMBL" id="AMPZ03000003">
    <property type="protein sequence ID" value="KAH9587619.1"/>
    <property type="molecule type" value="Genomic_DNA"/>
</dbReference>
<reference evidence="1" key="2">
    <citation type="journal article" date="2019" name="Gigascience">
        <title>High-quality Schistosoma haematobium genome achieved by single-molecule and long-range sequencing.</title>
        <authorList>
            <person name="Stroehlein A.J."/>
            <person name="Korhonen P.K."/>
            <person name="Chong T.M."/>
            <person name="Lim Y.L."/>
            <person name="Chan K.G."/>
            <person name="Webster B."/>
            <person name="Rollinson D."/>
            <person name="Brindley P.J."/>
            <person name="Gasser R.B."/>
            <person name="Young N.D."/>
        </authorList>
    </citation>
    <scope>NUCLEOTIDE SEQUENCE</scope>
</reference>
<dbReference type="Proteomes" id="UP000471633">
    <property type="component" value="Unassembled WGS sequence"/>
</dbReference>
<evidence type="ECO:0000313" key="2">
    <source>
        <dbReference type="EMBL" id="KGB40621.1"/>
    </source>
</evidence>
<dbReference type="AlphaFoldDB" id="A0A095B0L3"/>
<reference evidence="2" key="1">
    <citation type="journal article" date="2012" name="Nat. Genet.">
        <title>Whole-genome sequence of Schistosoma haematobium.</title>
        <authorList>
            <person name="Young N.D."/>
            <person name="Jex A.R."/>
            <person name="Li B."/>
            <person name="Liu S."/>
            <person name="Yang L."/>
            <person name="Xiong Z."/>
            <person name="Li Y."/>
            <person name="Cantacessi C."/>
            <person name="Hall R.S."/>
            <person name="Xu X."/>
            <person name="Chen F."/>
            <person name="Wu X."/>
            <person name="Zerlotini A."/>
            <person name="Oliveira G."/>
            <person name="Hofmann A."/>
            <person name="Zhang G."/>
            <person name="Fang X."/>
            <person name="Kang Y."/>
            <person name="Campbell B.E."/>
            <person name="Loukas A."/>
            <person name="Ranganathan S."/>
            <person name="Rollinson D."/>
            <person name="Rinaldi G."/>
            <person name="Brindley P.J."/>
            <person name="Yang H."/>
            <person name="Wang J."/>
            <person name="Wang J."/>
            <person name="Gasser R.B."/>
        </authorList>
    </citation>
    <scope>NUCLEOTIDE SEQUENCE [LARGE SCALE GENOMIC DNA]</scope>
</reference>
<dbReference type="RefSeq" id="XP_035586842.1">
    <property type="nucleotide sequence ID" value="XM_035730664.2"/>
</dbReference>
<dbReference type="Gene3D" id="3.40.50.790">
    <property type="match status" value="1"/>
</dbReference>
<dbReference type="InterPro" id="IPR028364">
    <property type="entry name" value="Ribosomal_uL1/biogenesis"/>
</dbReference>
<dbReference type="SUPFAM" id="SSF56808">
    <property type="entry name" value="Ribosomal protein L1"/>
    <property type="match status" value="1"/>
</dbReference>
<dbReference type="GeneID" id="24596291"/>
<dbReference type="EMBL" id="KL251524">
    <property type="protein sequence ID" value="KGB40621.1"/>
    <property type="molecule type" value="Genomic_DNA"/>
</dbReference>
<accession>A0A095B0L3</accession>
<evidence type="ECO:0000313" key="3">
    <source>
        <dbReference type="Proteomes" id="UP000471633"/>
    </source>
</evidence>
<evidence type="ECO:0000313" key="1">
    <source>
        <dbReference type="EMBL" id="KAH9587619.1"/>
    </source>
</evidence>
<proteinExistence type="predicted"/>
<dbReference type="KEGG" id="shx:MS3_00005293"/>
<organism evidence="2">
    <name type="scientific">Schistosoma haematobium</name>
    <name type="common">Blood fluke</name>
    <dbReference type="NCBI Taxonomy" id="6185"/>
    <lineage>
        <taxon>Eukaryota</taxon>
        <taxon>Metazoa</taxon>
        <taxon>Spiralia</taxon>
        <taxon>Lophotrochozoa</taxon>
        <taxon>Platyhelminthes</taxon>
        <taxon>Trematoda</taxon>
        <taxon>Digenea</taxon>
        <taxon>Strigeidida</taxon>
        <taxon>Schistosomatoidea</taxon>
        <taxon>Schistosomatidae</taxon>
        <taxon>Schistosoma</taxon>
    </lineage>
</organism>
<protein>
    <submittedName>
        <fullName evidence="2">Ribosomal L1 domain-containing protein 1</fullName>
    </submittedName>
</protein>
<reference evidence="1" key="4">
    <citation type="journal article" date="2022" name="PLoS Pathog.">
        <title>Chromosome-level genome of Schistosoma haematobium underpins genome-wide explorations of molecular variation.</title>
        <authorList>
            <person name="Stroehlein A.J."/>
            <person name="Korhonen P.K."/>
            <person name="Lee V.V."/>
            <person name="Ralph S.A."/>
            <person name="Mentink-Kane M."/>
            <person name="You H."/>
            <person name="McManus D.P."/>
            <person name="Tchuente L.T."/>
            <person name="Stothard J.R."/>
            <person name="Kaur P."/>
            <person name="Dudchenko O."/>
            <person name="Aiden E.L."/>
            <person name="Yang B."/>
            <person name="Yang H."/>
            <person name="Emery A.M."/>
            <person name="Webster B.L."/>
            <person name="Brindley P.J."/>
            <person name="Rollinson D."/>
            <person name="Chang B.C.H."/>
            <person name="Gasser R.B."/>
            <person name="Young N.D."/>
        </authorList>
    </citation>
    <scope>NUCLEOTIDE SEQUENCE</scope>
</reference>
<dbReference type="STRING" id="6185.A0A095B0L3"/>
<dbReference type="InterPro" id="IPR016095">
    <property type="entry name" value="Ribosomal_uL1_3-a/b-sand"/>
</dbReference>
<dbReference type="CTD" id="24596291"/>
<gene>
    <name evidence="1" type="ORF">MS3_00005293</name>
    <name evidence="2" type="ORF">MS3_09093</name>
</gene>
<dbReference type="Pfam" id="PF00687">
    <property type="entry name" value="Ribosomal_L1"/>
    <property type="match status" value="1"/>
</dbReference>
<dbReference type="InterPro" id="IPR023674">
    <property type="entry name" value="Ribosomal_uL1-like"/>
</dbReference>
<sequence>MGPNFAKNPIFNTMDIIKENLNNITDISFKKPEGKLKTLNLIPNSVHLVVISKLSIPKIIRVNLPHRSQNLSICLIVKDFRKDDYERTTESWKRRWNMDLKKSELSHLDAPEATFLPLRELKVAYQTFAAKRRLAATFDIFLADKRIVHRLQNKLGRAFYQEVSGKFPIPTSFSNNNLVDTVRRQLHTSLFVIRGNGTTDSLIIGDDLFSSFELKENVISVCEKICSEWPGGGMANIRSIYIQSSGISIPLYYDETEAPLTTISEKLSSLPKAVHRRSHTLIKKLKNTEDGVPIVSQPKKSQKSLKRLPKELVSQIADDLPLTSDEVDKILRKRNFNDSSITQMKLKRNKRISRHKFVKI</sequence>
<reference evidence="1" key="3">
    <citation type="submission" date="2021-06" db="EMBL/GenBank/DDBJ databases">
        <title>Chromosome-level genome assembly for S. haematobium.</title>
        <authorList>
            <person name="Stroehlein A.J."/>
        </authorList>
    </citation>
    <scope>NUCLEOTIDE SEQUENCE</scope>
</reference>
<keyword evidence="3" id="KW-1185">Reference proteome</keyword>
<name>A0A095B0L3_SCHHA</name>